<feature type="compositionally biased region" description="Basic and acidic residues" evidence="1">
    <location>
        <begin position="90"/>
        <end position="103"/>
    </location>
</feature>
<feature type="compositionally biased region" description="Basic and acidic residues" evidence="1">
    <location>
        <begin position="117"/>
        <end position="135"/>
    </location>
</feature>
<comment type="caution">
    <text evidence="2">The sequence shown here is derived from an EMBL/GenBank/DDBJ whole genome shotgun (WGS) entry which is preliminary data.</text>
</comment>
<name>A0A9K3D6V3_9EUKA</name>
<keyword evidence="3" id="KW-1185">Reference proteome</keyword>
<organism evidence="2 3">
    <name type="scientific">Kipferlia bialata</name>
    <dbReference type="NCBI Taxonomy" id="797122"/>
    <lineage>
        <taxon>Eukaryota</taxon>
        <taxon>Metamonada</taxon>
        <taxon>Carpediemonas-like organisms</taxon>
        <taxon>Kipferlia</taxon>
    </lineage>
</organism>
<protein>
    <submittedName>
        <fullName evidence="2">Uncharacterized protein</fullName>
    </submittedName>
</protein>
<feature type="region of interest" description="Disordered" evidence="1">
    <location>
        <begin position="38"/>
        <end position="135"/>
    </location>
</feature>
<gene>
    <name evidence="2" type="ORF">KIPB_012614</name>
</gene>
<dbReference type="EMBL" id="BDIP01005641">
    <property type="protein sequence ID" value="GIQ89986.1"/>
    <property type="molecule type" value="Genomic_DNA"/>
</dbReference>
<evidence type="ECO:0000313" key="3">
    <source>
        <dbReference type="Proteomes" id="UP000265618"/>
    </source>
</evidence>
<sequence length="135" mass="14598">TRDRQREDETRQLERELLSVTQALGKAQAETREAQLALEKERQGRRGDASSIPLTSAAGAVRGQEAEATCVRSSTSTAEVPKVPTAMAKAKSEPKVSGKRPRETATGSVGEGAVLPEAKRDSRDSRDRGTKPKRE</sequence>
<proteinExistence type="predicted"/>
<accession>A0A9K3D6V3</accession>
<dbReference type="AlphaFoldDB" id="A0A9K3D6V3"/>
<feature type="non-terminal residue" evidence="2">
    <location>
        <position position="1"/>
    </location>
</feature>
<evidence type="ECO:0000256" key="1">
    <source>
        <dbReference type="SAM" id="MobiDB-lite"/>
    </source>
</evidence>
<dbReference type="Proteomes" id="UP000265618">
    <property type="component" value="Unassembled WGS sequence"/>
</dbReference>
<feature type="compositionally biased region" description="Basic and acidic residues" evidence="1">
    <location>
        <begin position="38"/>
        <end position="48"/>
    </location>
</feature>
<reference evidence="2 3" key="1">
    <citation type="journal article" date="2018" name="PLoS ONE">
        <title>The draft genome of Kipferlia bialata reveals reductive genome evolution in fornicate parasites.</title>
        <authorList>
            <person name="Tanifuji G."/>
            <person name="Takabayashi S."/>
            <person name="Kume K."/>
            <person name="Takagi M."/>
            <person name="Nakayama T."/>
            <person name="Kamikawa R."/>
            <person name="Inagaki Y."/>
            <person name="Hashimoto T."/>
        </authorList>
    </citation>
    <scope>NUCLEOTIDE SEQUENCE [LARGE SCALE GENOMIC DNA]</scope>
    <source>
        <strain evidence="2">NY0173</strain>
    </source>
</reference>
<evidence type="ECO:0000313" key="2">
    <source>
        <dbReference type="EMBL" id="GIQ89986.1"/>
    </source>
</evidence>